<evidence type="ECO:0000256" key="2">
    <source>
        <dbReference type="ARBA" id="ARBA00022763"/>
    </source>
</evidence>
<dbReference type="Gene3D" id="1.10.150.20">
    <property type="entry name" value="5' to 3' exonuclease, C-terminal subdomain"/>
    <property type="match status" value="1"/>
</dbReference>
<accession>A0A1M7F4F5</accession>
<reference evidence="8" key="1">
    <citation type="submission" date="2016-11" db="EMBL/GenBank/DDBJ databases">
        <authorList>
            <person name="Varghese N."/>
            <person name="Submissions S."/>
        </authorList>
    </citation>
    <scope>NUCLEOTIDE SEQUENCE [LARGE SCALE GENOMIC DNA]</scope>
    <source>
        <strain evidence="8">DSM 18569</strain>
    </source>
</reference>
<dbReference type="InterPro" id="IPR043128">
    <property type="entry name" value="Rev_trsase/Diguanyl_cyclase"/>
</dbReference>
<dbReference type="CDD" id="cd01700">
    <property type="entry name" value="PolY_Pol_V_umuC"/>
    <property type="match status" value="1"/>
</dbReference>
<dbReference type="PANTHER" id="PTHR11076">
    <property type="entry name" value="DNA REPAIR POLYMERASE UMUC / TRANSFERASE FAMILY MEMBER"/>
    <property type="match status" value="1"/>
</dbReference>
<dbReference type="InterPro" id="IPR001126">
    <property type="entry name" value="UmuC"/>
</dbReference>
<dbReference type="RefSeq" id="WP_073288378.1">
    <property type="nucleotide sequence ID" value="NZ_FRAS01000028.1"/>
</dbReference>
<dbReference type="InterPro" id="IPR025188">
    <property type="entry name" value="DUF4113"/>
</dbReference>
<dbReference type="InterPro" id="IPR036775">
    <property type="entry name" value="DNA_pol_Y-fam_lit_finger_sf"/>
</dbReference>
<evidence type="ECO:0000259" key="6">
    <source>
        <dbReference type="PROSITE" id="PS50173"/>
    </source>
</evidence>
<dbReference type="SUPFAM" id="SSF100879">
    <property type="entry name" value="Lesion bypass DNA polymerase (Y-family), little finger domain"/>
    <property type="match status" value="1"/>
</dbReference>
<dbReference type="PROSITE" id="PS50173">
    <property type="entry name" value="UMUC"/>
    <property type="match status" value="1"/>
</dbReference>
<dbReference type="GO" id="GO:0003684">
    <property type="term" value="F:damaged DNA binding"/>
    <property type="evidence" value="ECO:0007669"/>
    <property type="project" value="InterPro"/>
</dbReference>
<dbReference type="GO" id="GO:0042276">
    <property type="term" value="P:error-prone translesion synthesis"/>
    <property type="evidence" value="ECO:0007669"/>
    <property type="project" value="TreeGrafter"/>
</dbReference>
<keyword evidence="8" id="KW-1185">Reference proteome</keyword>
<keyword evidence="4" id="KW-0234">DNA repair</keyword>
<dbReference type="Gene3D" id="3.40.1170.60">
    <property type="match status" value="1"/>
</dbReference>
<dbReference type="PANTHER" id="PTHR11076:SF34">
    <property type="entry name" value="PROTEIN UMUC"/>
    <property type="match status" value="1"/>
</dbReference>
<evidence type="ECO:0000256" key="5">
    <source>
        <dbReference type="ARBA" id="ARBA00023236"/>
    </source>
</evidence>
<dbReference type="InterPro" id="IPR017961">
    <property type="entry name" value="DNA_pol_Y-fam_little_finger"/>
</dbReference>
<dbReference type="Gene3D" id="3.30.70.270">
    <property type="match status" value="1"/>
</dbReference>
<evidence type="ECO:0000256" key="1">
    <source>
        <dbReference type="ARBA" id="ARBA00010945"/>
    </source>
</evidence>
<evidence type="ECO:0000313" key="8">
    <source>
        <dbReference type="Proteomes" id="UP000183947"/>
    </source>
</evidence>
<evidence type="ECO:0000256" key="3">
    <source>
        <dbReference type="ARBA" id="ARBA00023199"/>
    </source>
</evidence>
<gene>
    <name evidence="7" type="ORF">SAMN02746009_03761</name>
</gene>
<dbReference type="SUPFAM" id="SSF56672">
    <property type="entry name" value="DNA/RNA polymerases"/>
    <property type="match status" value="1"/>
</dbReference>
<dbReference type="Pfam" id="PF11799">
    <property type="entry name" value="IMS_C"/>
    <property type="match status" value="1"/>
</dbReference>
<proteinExistence type="inferred from homology"/>
<protein>
    <submittedName>
        <fullName evidence="7">DNA polymerase V</fullName>
    </submittedName>
</protein>
<dbReference type="Pfam" id="PF13438">
    <property type="entry name" value="DUF4113"/>
    <property type="match status" value="1"/>
</dbReference>
<sequence>MFALVDCNNFYVSCERAFQPRLLDKPVVVLSNNDGCVISRSQQAKELGIGMGEPYFKLRELVRRHQVHVLSSNYALYGDMSGRVMHYLASVAPEVEIYSIDECFLDLHGLERYHGPLAALATGWREKVRRRTHIPVCIGIAPTKTLAKLANRLAKKSPALQGVLHLDSDERRRWALEQVGVEDVWGIGSQYAQKLYAQGIYTAAQLASQSEAWARRHLGGVVGARLVRELQGTPCQQLAPSEDGSLRRQSIACTRTFAQPLSDFATVAAAIAHFASKAAVKLRRQGSAASVLTVFISKSRFGMEPPPHTRSAVLTLPTATSDTSELLRHVRAALKRLWEPGGVYRKAGVVLDGLETAGQQQLLLFEPNEQAERRAKLMAELDKLNERFGAGKVRFAAALPAQGEMLMPWVGQQQFQTPAYTTCWEDLLCIRA</sequence>
<keyword evidence="5" id="KW-0742">SOS response</keyword>
<dbReference type="Gene3D" id="3.30.1490.100">
    <property type="entry name" value="DNA polymerase, Y-family, little finger domain"/>
    <property type="match status" value="1"/>
</dbReference>
<feature type="domain" description="UmuC" evidence="6">
    <location>
        <begin position="2"/>
        <end position="188"/>
    </location>
</feature>
<keyword evidence="3" id="KW-0741">SOS mutagenesis</keyword>
<keyword evidence="2" id="KW-0227">DNA damage</keyword>
<evidence type="ECO:0000256" key="4">
    <source>
        <dbReference type="ARBA" id="ARBA00023204"/>
    </source>
</evidence>
<dbReference type="GO" id="GO:0005829">
    <property type="term" value="C:cytosol"/>
    <property type="evidence" value="ECO:0007669"/>
    <property type="project" value="TreeGrafter"/>
</dbReference>
<dbReference type="EMBL" id="FRAS01000028">
    <property type="protein sequence ID" value="SHL98916.1"/>
    <property type="molecule type" value="Genomic_DNA"/>
</dbReference>
<dbReference type="STRING" id="1121959.SAMN02746009_03761"/>
<evidence type="ECO:0000313" key="7">
    <source>
        <dbReference type="EMBL" id="SHL98916.1"/>
    </source>
</evidence>
<dbReference type="AlphaFoldDB" id="A0A1M7F4F5"/>
<dbReference type="OrthoDB" id="9808813at2"/>
<dbReference type="Proteomes" id="UP000183947">
    <property type="component" value="Unassembled WGS sequence"/>
</dbReference>
<dbReference type="GO" id="GO:0006281">
    <property type="term" value="P:DNA repair"/>
    <property type="evidence" value="ECO:0007669"/>
    <property type="project" value="UniProtKB-KW"/>
</dbReference>
<comment type="similarity">
    <text evidence="1">Belongs to the DNA polymerase type-Y family.</text>
</comment>
<dbReference type="InterPro" id="IPR050116">
    <property type="entry name" value="DNA_polymerase-Y"/>
</dbReference>
<dbReference type="Pfam" id="PF00817">
    <property type="entry name" value="IMS"/>
    <property type="match status" value="1"/>
</dbReference>
<name>A0A1M7F4F5_9BACT</name>
<organism evidence="7 8">
    <name type="scientific">Hymenobacter psychrotolerans DSM 18569</name>
    <dbReference type="NCBI Taxonomy" id="1121959"/>
    <lineage>
        <taxon>Bacteria</taxon>
        <taxon>Pseudomonadati</taxon>
        <taxon>Bacteroidota</taxon>
        <taxon>Cytophagia</taxon>
        <taxon>Cytophagales</taxon>
        <taxon>Hymenobacteraceae</taxon>
        <taxon>Hymenobacter</taxon>
    </lineage>
</organism>
<dbReference type="InterPro" id="IPR043502">
    <property type="entry name" value="DNA/RNA_pol_sf"/>
</dbReference>
<dbReference type="GO" id="GO:0003887">
    <property type="term" value="F:DNA-directed DNA polymerase activity"/>
    <property type="evidence" value="ECO:0007669"/>
    <property type="project" value="TreeGrafter"/>
</dbReference>
<dbReference type="GO" id="GO:0009432">
    <property type="term" value="P:SOS response"/>
    <property type="evidence" value="ECO:0007669"/>
    <property type="project" value="UniProtKB-KW"/>
</dbReference>